<feature type="transmembrane region" description="Helical" evidence="1">
    <location>
        <begin position="49"/>
        <end position="67"/>
    </location>
</feature>
<evidence type="ECO:0000256" key="1">
    <source>
        <dbReference type="SAM" id="Phobius"/>
    </source>
</evidence>
<keyword evidence="3" id="KW-1185">Reference proteome</keyword>
<evidence type="ECO:0000313" key="2">
    <source>
        <dbReference type="EMBL" id="OUY06261.1"/>
    </source>
</evidence>
<dbReference type="Proteomes" id="UP000196536">
    <property type="component" value="Unassembled WGS sequence"/>
</dbReference>
<organism evidence="2 3">
    <name type="scientific">Acinetobacter populi</name>
    <dbReference type="NCBI Taxonomy" id="1582270"/>
    <lineage>
        <taxon>Bacteria</taxon>
        <taxon>Pseudomonadati</taxon>
        <taxon>Pseudomonadota</taxon>
        <taxon>Gammaproteobacteria</taxon>
        <taxon>Moraxellales</taxon>
        <taxon>Moraxellaceae</taxon>
        <taxon>Acinetobacter</taxon>
    </lineage>
</organism>
<accession>A0A1Z9YVN3</accession>
<keyword evidence="1" id="KW-1133">Transmembrane helix</keyword>
<protein>
    <submittedName>
        <fullName evidence="2">Uncharacterized protein</fullName>
    </submittedName>
</protein>
<feature type="transmembrane region" description="Helical" evidence="1">
    <location>
        <begin position="20"/>
        <end position="37"/>
    </location>
</feature>
<dbReference type="AlphaFoldDB" id="A0A1Z9YVN3"/>
<dbReference type="RefSeq" id="WP_087621265.1">
    <property type="nucleotide sequence ID" value="NZ_NEXX01000005.1"/>
</dbReference>
<sequence>MSVKLIELEIPKIKTFKSMYKKAFIGVVIIAFILGILDSGGSGSFFKSFFATLFLLGIPVLGAVAFYQKICIKFGIGFIKSNMQQYEQALKKLGFNNNYSGIGIVIDTEQKKIAFLGSTNSKALICDFSDVRSWHQSTMQETTQYRNQDNSYAGSKIQTLFIHIVVHLASPEYPEARFIVRGDREASIWSARLNALINE</sequence>
<keyword evidence="1" id="KW-0812">Transmembrane</keyword>
<dbReference type="EMBL" id="NEXX01000005">
    <property type="protein sequence ID" value="OUY06261.1"/>
    <property type="molecule type" value="Genomic_DNA"/>
</dbReference>
<keyword evidence="1" id="KW-0472">Membrane</keyword>
<comment type="caution">
    <text evidence="2">The sequence shown here is derived from an EMBL/GenBank/DDBJ whole genome shotgun (WGS) entry which is preliminary data.</text>
</comment>
<reference evidence="2 3" key="1">
    <citation type="submission" date="2017-05" db="EMBL/GenBank/DDBJ databases">
        <title>Acinetobacter populi ANC 5415 (= PBJ7), whole genome shotgun sequencing project.</title>
        <authorList>
            <person name="Nemec A."/>
            <person name="Radolfova-Krizova L."/>
        </authorList>
    </citation>
    <scope>NUCLEOTIDE SEQUENCE [LARGE SCALE GENOMIC DNA]</scope>
    <source>
        <strain evidence="2 3">PBJ7</strain>
    </source>
</reference>
<proteinExistence type="predicted"/>
<gene>
    <name evidence="2" type="ORF">CAP51_13405</name>
</gene>
<dbReference type="OrthoDB" id="6690935at2"/>
<evidence type="ECO:0000313" key="3">
    <source>
        <dbReference type="Proteomes" id="UP000196536"/>
    </source>
</evidence>
<name>A0A1Z9YVN3_9GAMM</name>